<protein>
    <submittedName>
        <fullName evidence="1">Putative mono-oxygenase ydhR</fullName>
    </submittedName>
</protein>
<dbReference type="InterPro" id="IPR011008">
    <property type="entry name" value="Dimeric_a/b-barrel"/>
</dbReference>
<dbReference type="EMBL" id="FNFM01000006">
    <property type="protein sequence ID" value="SDK26887.1"/>
    <property type="molecule type" value="Genomic_DNA"/>
</dbReference>
<dbReference type="Pfam" id="PF08803">
    <property type="entry name" value="ydhR"/>
    <property type="match status" value="1"/>
</dbReference>
<gene>
    <name evidence="1" type="ORF">SAMN04487820_10657</name>
</gene>
<dbReference type="OrthoDB" id="1440627at2"/>
<evidence type="ECO:0000313" key="2">
    <source>
        <dbReference type="Proteomes" id="UP000199213"/>
    </source>
</evidence>
<dbReference type="InterPro" id="IPR014910">
    <property type="entry name" value="YdhR"/>
</dbReference>
<organism evidence="1 2">
    <name type="scientific">Actinopolyspora mzabensis</name>
    <dbReference type="NCBI Taxonomy" id="995066"/>
    <lineage>
        <taxon>Bacteria</taxon>
        <taxon>Bacillati</taxon>
        <taxon>Actinomycetota</taxon>
        <taxon>Actinomycetes</taxon>
        <taxon>Actinopolysporales</taxon>
        <taxon>Actinopolysporaceae</taxon>
        <taxon>Actinopolyspora</taxon>
    </lineage>
</organism>
<accession>A0A1G9AHS2</accession>
<dbReference type="PANTHER" id="PTHR39169:SF1">
    <property type="entry name" value="MONOOXYGENASE YDHR-RELATED"/>
    <property type="match status" value="1"/>
</dbReference>
<dbReference type="AlphaFoldDB" id="A0A1G9AHS2"/>
<dbReference type="PANTHER" id="PTHR39169">
    <property type="match status" value="1"/>
</dbReference>
<keyword evidence="2" id="KW-1185">Reference proteome</keyword>
<dbReference type="Proteomes" id="UP000199213">
    <property type="component" value="Unassembled WGS sequence"/>
</dbReference>
<dbReference type="SUPFAM" id="SSF54909">
    <property type="entry name" value="Dimeric alpha+beta barrel"/>
    <property type="match status" value="1"/>
</dbReference>
<dbReference type="RefSeq" id="WP_092627981.1">
    <property type="nucleotide sequence ID" value="NZ_FNFM01000006.1"/>
</dbReference>
<name>A0A1G9AHS2_ACTMZ</name>
<dbReference type="Gene3D" id="3.30.70.100">
    <property type="match status" value="1"/>
</dbReference>
<evidence type="ECO:0000313" key="1">
    <source>
        <dbReference type="EMBL" id="SDK26887.1"/>
    </source>
</evidence>
<dbReference type="NCBIfam" id="NF008333">
    <property type="entry name" value="PRK11118.1"/>
    <property type="match status" value="1"/>
</dbReference>
<proteinExistence type="predicted"/>
<reference evidence="2" key="1">
    <citation type="submission" date="2016-10" db="EMBL/GenBank/DDBJ databases">
        <authorList>
            <person name="Varghese N."/>
            <person name="Submissions S."/>
        </authorList>
    </citation>
    <scope>NUCLEOTIDE SEQUENCE [LARGE SCALE GENOMIC DNA]</scope>
    <source>
        <strain evidence="2">DSM 45460</strain>
    </source>
</reference>
<sequence>MPCLLQIDFPTQGPFGAAMTEAFTELAESIDGEPGLLWKIWTENRETAEAGGVYLFESHETAQRYLRKHTERLTGFGITGITAKVFDVNESLSRINHAPLRRE</sequence>